<dbReference type="RefSeq" id="WP_326509144.1">
    <property type="nucleotide sequence ID" value="NZ_JAWIIV010000030.1"/>
</dbReference>
<evidence type="ECO:0000313" key="7">
    <source>
        <dbReference type="EMBL" id="MEC4722470.1"/>
    </source>
</evidence>
<sequence length="265" mass="28610">MTSLPALFISHGSPMLAIQDSPARRFLLGLGKSLPRPEAIVVFSAHWEALGGPAVSFAERPETIHDFGGFPAALFEIDYPAPGAPQLAGKLAGLLEQAGHAVKRSPARGLDHGAWVPLRLMYPEADIPVLQVSILRGGTPAEHERLGSALSELRRDGVLVIGSGSLTHNLHEFRGQGIDAPVQAWAGEFAAWMHERLNGQMNEERRAALLDYRSRAPHAARNHPTDEHLLPMFAALGAAGTEARGERLHGSVEYGVLAMDVYAFY</sequence>
<dbReference type="PANTHER" id="PTHR30096:SF0">
    <property type="entry name" value="4,5-DOPA DIOXYGENASE EXTRADIOL-LIKE PROTEIN"/>
    <property type="match status" value="1"/>
</dbReference>
<gene>
    <name evidence="7" type="ORF">RY831_25220</name>
</gene>
<dbReference type="SUPFAM" id="SSF53213">
    <property type="entry name" value="LigB-like"/>
    <property type="match status" value="1"/>
</dbReference>
<evidence type="ECO:0000256" key="2">
    <source>
        <dbReference type="ARBA" id="ARBA00007581"/>
    </source>
</evidence>
<dbReference type="PIRSF" id="PIRSF006157">
    <property type="entry name" value="Doxgns_DODA"/>
    <property type="match status" value="1"/>
</dbReference>
<comment type="similarity">
    <text evidence="2">Belongs to the DODA-type extradiol aromatic ring-opening dioxygenase family.</text>
</comment>
<evidence type="ECO:0000256" key="4">
    <source>
        <dbReference type="ARBA" id="ARBA00022833"/>
    </source>
</evidence>
<comment type="cofactor">
    <cofactor evidence="1">
        <name>Zn(2+)</name>
        <dbReference type="ChEBI" id="CHEBI:29105"/>
    </cofactor>
</comment>
<dbReference type="PANTHER" id="PTHR30096">
    <property type="entry name" value="4,5-DOPA DIOXYGENASE EXTRADIOL-LIKE PROTEIN"/>
    <property type="match status" value="1"/>
</dbReference>
<dbReference type="InterPro" id="IPR004183">
    <property type="entry name" value="Xdiol_dOase_suB"/>
</dbReference>
<dbReference type="EC" id="1.13.-.-" evidence="7"/>
<keyword evidence="5 7" id="KW-0560">Oxidoreductase</keyword>
<dbReference type="Gene3D" id="3.40.830.10">
    <property type="entry name" value="LigB-like"/>
    <property type="match status" value="1"/>
</dbReference>
<accession>A0ABU6JGQ7</accession>
<name>A0ABU6JGQ7_9BURK</name>
<dbReference type="EMBL" id="JAWIIV010000030">
    <property type="protein sequence ID" value="MEC4722470.1"/>
    <property type="molecule type" value="Genomic_DNA"/>
</dbReference>
<organism evidence="7 8">
    <name type="scientific">Noviherbaspirillum album</name>
    <dbReference type="NCBI Taxonomy" id="3080276"/>
    <lineage>
        <taxon>Bacteria</taxon>
        <taxon>Pseudomonadati</taxon>
        <taxon>Pseudomonadota</taxon>
        <taxon>Betaproteobacteria</taxon>
        <taxon>Burkholderiales</taxon>
        <taxon>Oxalobacteraceae</taxon>
        <taxon>Noviherbaspirillum</taxon>
    </lineage>
</organism>
<evidence type="ECO:0000259" key="6">
    <source>
        <dbReference type="Pfam" id="PF02900"/>
    </source>
</evidence>
<reference evidence="7 8" key="1">
    <citation type="submission" date="2023-10" db="EMBL/GenBank/DDBJ databases">
        <title>Noviherbaspirillum sp. CPCC 100848 genome assembly.</title>
        <authorList>
            <person name="Li X.Y."/>
            <person name="Fang X.M."/>
        </authorList>
    </citation>
    <scope>NUCLEOTIDE SEQUENCE [LARGE SCALE GENOMIC DNA]</scope>
    <source>
        <strain evidence="7 8">CPCC 100848</strain>
    </source>
</reference>
<evidence type="ECO:0000313" key="8">
    <source>
        <dbReference type="Proteomes" id="UP001352263"/>
    </source>
</evidence>
<keyword evidence="4" id="KW-0862">Zinc</keyword>
<keyword evidence="3" id="KW-0479">Metal-binding</keyword>
<protein>
    <submittedName>
        <fullName evidence="7">Class III extradiol ring-cleavage dioxygenase</fullName>
        <ecNumber evidence="7">1.13.-.-</ecNumber>
    </submittedName>
</protein>
<comment type="caution">
    <text evidence="7">The sequence shown here is derived from an EMBL/GenBank/DDBJ whole genome shotgun (WGS) entry which is preliminary data.</text>
</comment>
<dbReference type="Proteomes" id="UP001352263">
    <property type="component" value="Unassembled WGS sequence"/>
</dbReference>
<feature type="domain" description="Extradiol ring-cleavage dioxygenase class III enzyme subunit B" evidence="6">
    <location>
        <begin position="6"/>
        <end position="251"/>
    </location>
</feature>
<evidence type="ECO:0000256" key="5">
    <source>
        <dbReference type="ARBA" id="ARBA00023002"/>
    </source>
</evidence>
<dbReference type="InterPro" id="IPR014436">
    <property type="entry name" value="Extradiol_dOase_DODA"/>
</dbReference>
<proteinExistence type="inferred from homology"/>
<dbReference type="GO" id="GO:0051213">
    <property type="term" value="F:dioxygenase activity"/>
    <property type="evidence" value="ECO:0007669"/>
    <property type="project" value="UniProtKB-KW"/>
</dbReference>
<keyword evidence="7" id="KW-0223">Dioxygenase</keyword>
<dbReference type="CDD" id="cd07363">
    <property type="entry name" value="45_DOPA_Dioxygenase"/>
    <property type="match status" value="1"/>
</dbReference>
<evidence type="ECO:0000256" key="1">
    <source>
        <dbReference type="ARBA" id="ARBA00001947"/>
    </source>
</evidence>
<keyword evidence="8" id="KW-1185">Reference proteome</keyword>
<evidence type="ECO:0000256" key="3">
    <source>
        <dbReference type="ARBA" id="ARBA00022723"/>
    </source>
</evidence>
<dbReference type="Pfam" id="PF02900">
    <property type="entry name" value="LigB"/>
    <property type="match status" value="1"/>
</dbReference>